<reference evidence="8" key="1">
    <citation type="journal article" date="2014" name="BMC Genomics">
        <title>Characterizing the developmental transcriptome of the oriental fruit fly, Bactrocera dorsalis (Diptera: Tephritidae) through comparative genomic analysis with Drosophila melanogaster utilizing modENCODE datasets.</title>
        <authorList>
            <person name="Geib S.M."/>
            <person name="Calla B."/>
            <person name="Hall B."/>
            <person name="Hou S."/>
            <person name="Manoukis N.C."/>
        </authorList>
    </citation>
    <scope>NUCLEOTIDE SEQUENCE</scope>
    <source>
        <strain evidence="8">Punador</strain>
    </source>
</reference>
<dbReference type="GO" id="GO:0003735">
    <property type="term" value="F:structural constituent of ribosome"/>
    <property type="evidence" value="ECO:0007669"/>
    <property type="project" value="InterPro"/>
</dbReference>
<evidence type="ECO:0000256" key="1">
    <source>
        <dbReference type="ARBA" id="ARBA00004173"/>
    </source>
</evidence>
<gene>
    <name evidence="8" type="primary">RM49</name>
</gene>
<accession>A0A034WJV4</accession>
<dbReference type="GO" id="GO:0006412">
    <property type="term" value="P:translation"/>
    <property type="evidence" value="ECO:0007669"/>
    <property type="project" value="InterPro"/>
</dbReference>
<name>A0A034WJV4_BACDO</name>
<evidence type="ECO:0000256" key="7">
    <source>
        <dbReference type="ARBA" id="ARBA00035545"/>
    </source>
</evidence>
<keyword evidence="5" id="KW-0687">Ribonucleoprotein</keyword>
<evidence type="ECO:0000256" key="4">
    <source>
        <dbReference type="ARBA" id="ARBA00023128"/>
    </source>
</evidence>
<dbReference type="InterPro" id="IPR007740">
    <property type="entry name" value="Ribosomal_mL49"/>
</dbReference>
<dbReference type="FunFam" id="3.30.780.10:FF:000009">
    <property type="entry name" value="39S ribosomal protein L49, mitochondrial"/>
    <property type="match status" value="1"/>
</dbReference>
<evidence type="ECO:0000313" key="8">
    <source>
        <dbReference type="EMBL" id="JAC54410.1"/>
    </source>
</evidence>
<dbReference type="RefSeq" id="XP_011198815.2">
    <property type="nucleotide sequence ID" value="XM_011200513.4"/>
</dbReference>
<comment type="subcellular location">
    <subcellularLocation>
        <location evidence="1">Mitochondrion</location>
    </subcellularLocation>
</comment>
<keyword evidence="3 8" id="KW-0689">Ribosomal protein</keyword>
<dbReference type="Pfam" id="PF05046">
    <property type="entry name" value="Img2"/>
    <property type="match status" value="1"/>
</dbReference>
<organism evidence="8">
    <name type="scientific">Bactrocera dorsalis</name>
    <name type="common">Oriental fruit fly</name>
    <name type="synonym">Dacus dorsalis</name>
    <dbReference type="NCBI Taxonomy" id="27457"/>
    <lineage>
        <taxon>Eukaryota</taxon>
        <taxon>Metazoa</taxon>
        <taxon>Ecdysozoa</taxon>
        <taxon>Arthropoda</taxon>
        <taxon>Hexapoda</taxon>
        <taxon>Insecta</taxon>
        <taxon>Pterygota</taxon>
        <taxon>Neoptera</taxon>
        <taxon>Endopterygota</taxon>
        <taxon>Diptera</taxon>
        <taxon>Brachycera</taxon>
        <taxon>Muscomorpha</taxon>
        <taxon>Tephritoidea</taxon>
        <taxon>Tephritidae</taxon>
        <taxon>Bactrocera</taxon>
        <taxon>Bactrocera</taxon>
    </lineage>
</organism>
<dbReference type="EMBL" id="GAKP01004542">
    <property type="protein sequence ID" value="JAC54410.1"/>
    <property type="molecule type" value="Transcribed_RNA"/>
</dbReference>
<dbReference type="CTD" id="740"/>
<proteinExistence type="inferred from homology"/>
<evidence type="ECO:0000256" key="5">
    <source>
        <dbReference type="ARBA" id="ARBA00023274"/>
    </source>
</evidence>
<keyword evidence="4" id="KW-0496">Mitochondrion</keyword>
<evidence type="ECO:0000256" key="6">
    <source>
        <dbReference type="ARBA" id="ARBA00035191"/>
    </source>
</evidence>
<dbReference type="GO" id="GO:0005762">
    <property type="term" value="C:mitochondrial large ribosomal subunit"/>
    <property type="evidence" value="ECO:0007669"/>
    <property type="project" value="TreeGrafter"/>
</dbReference>
<dbReference type="OrthoDB" id="19439at2759"/>
<comment type="similarity">
    <text evidence="2">Belongs to the mitochondrion-specific ribosomal protein mL49 family.</text>
</comment>
<dbReference type="KEGG" id="bdr:105222943"/>
<evidence type="ECO:0000256" key="2">
    <source>
        <dbReference type="ARBA" id="ARBA00005677"/>
    </source>
</evidence>
<evidence type="ECO:0000256" key="3">
    <source>
        <dbReference type="ARBA" id="ARBA00022980"/>
    </source>
</evidence>
<dbReference type="Gene3D" id="3.30.780.10">
    <property type="entry name" value="SUI1-like domain"/>
    <property type="match status" value="1"/>
</dbReference>
<dbReference type="PANTHER" id="PTHR13477:SF0">
    <property type="entry name" value="LARGE RIBOSOMAL SUBUNIT PROTEIN ML49"/>
    <property type="match status" value="1"/>
</dbReference>
<dbReference type="AlphaFoldDB" id="A0A034WJV4"/>
<protein>
    <recommendedName>
        <fullName evidence="6">Large ribosomal subunit protein mL49</fullName>
    </recommendedName>
    <alternativeName>
        <fullName evidence="7">39S ribosomal protein L49, mitochondrial</fullName>
    </alternativeName>
</protein>
<sequence length="185" mass="21544">MASTQRFLSQFCKNTPNLLNSSSKLQRLPASVFVRHSNYLSSPPVRPRREYPEVEIVRDAPEWKYVERLLPQKTVPSPVKKAEYPSGWKPQTAAALPDLKYFVARTKNHMVPVYLQTTFRGQRRITVIRRIQGDIWELERELRVVVEKARNGKLCASRVNEMSGQIHFHGDYVDVIREHLKQNGF</sequence>
<dbReference type="GeneID" id="105222943"/>
<dbReference type="PANTHER" id="PTHR13477">
    <property type="entry name" value="MITOCHONDRIAL 39S RIBOSOMAL PROTEIN L49"/>
    <property type="match status" value="1"/>
</dbReference>